<feature type="chain" id="PRO_5039648272" description="SsuA/THI5-like domain-containing protein" evidence="4">
    <location>
        <begin position="26"/>
        <end position="332"/>
    </location>
</feature>
<dbReference type="InterPro" id="IPR015168">
    <property type="entry name" value="SsuA/THI5"/>
</dbReference>
<keyword evidence="7" id="KW-1185">Reference proteome</keyword>
<evidence type="ECO:0000259" key="5">
    <source>
        <dbReference type="Pfam" id="PF09084"/>
    </source>
</evidence>
<evidence type="ECO:0000313" key="7">
    <source>
        <dbReference type="Proteomes" id="UP000078292"/>
    </source>
</evidence>
<gene>
    <name evidence="6" type="ORF">A6F49_09110</name>
</gene>
<dbReference type="OrthoDB" id="5174711at2"/>
<dbReference type="EMBL" id="LXEY01000016">
    <property type="protein sequence ID" value="OAV61579.1"/>
    <property type="molecule type" value="Genomic_DNA"/>
</dbReference>
<dbReference type="PANTHER" id="PTHR30024:SF47">
    <property type="entry name" value="TAURINE-BINDING PERIPLASMIC PROTEIN"/>
    <property type="match status" value="1"/>
</dbReference>
<dbReference type="PANTHER" id="PTHR30024">
    <property type="entry name" value="ALIPHATIC SULFONATES-BINDING PROTEIN-RELATED"/>
    <property type="match status" value="1"/>
</dbReference>
<evidence type="ECO:0000256" key="4">
    <source>
        <dbReference type="SAM" id="SignalP"/>
    </source>
</evidence>
<protein>
    <recommendedName>
        <fullName evidence="5">SsuA/THI5-like domain-containing protein</fullName>
    </recommendedName>
</protein>
<sequence length="332" mass="35253">MIKKTASIASVAALCLALTSCTTTSADSNVSADGADGLTPVTVGVLQIATSTTVQLAIDEGIFEKHGLDVSLEFGQGGAALLPAVSSGSMEFAVGNPLSLLTAESQGLEMSILSGYSLSYEHPTDPEEFAPSAIIVQEDSGIETWSDLEGKRVATNTLQTQGHLTTLALVDDDGGDSAQVEFNEIAFPDQLAQLEQGNIDAMWVPEPFLTMALNTDGTRMLGDPLRAIDDLNSMVTFSSRDFATENPDLAKAFTDSIAEAAELAMSDETEYVQAISDFSDMEVELVESLNLEYITAEMNPTSLHELNEMAVEYGFLDQPADLDALITTADDN</sequence>
<dbReference type="RefSeq" id="WP_043055402.1">
    <property type="nucleotide sequence ID" value="NZ_LXEY01000016.1"/>
</dbReference>
<accession>A0A1B7M0J0</accession>
<dbReference type="STRING" id="1837282.A6F49_09110"/>
<evidence type="ECO:0000313" key="6">
    <source>
        <dbReference type="EMBL" id="OAV61579.1"/>
    </source>
</evidence>
<evidence type="ECO:0000256" key="2">
    <source>
        <dbReference type="ARBA" id="ARBA00010742"/>
    </source>
</evidence>
<dbReference type="Pfam" id="PF09084">
    <property type="entry name" value="NMT1"/>
    <property type="match status" value="1"/>
</dbReference>
<feature type="domain" description="SsuA/THI5-like" evidence="5">
    <location>
        <begin position="52"/>
        <end position="267"/>
    </location>
</feature>
<evidence type="ECO:0000256" key="1">
    <source>
        <dbReference type="ARBA" id="ARBA00004418"/>
    </source>
</evidence>
<organism evidence="6 7">
    <name type="scientific">Enteractinococcus helveticum</name>
    <dbReference type="NCBI Taxonomy" id="1837282"/>
    <lineage>
        <taxon>Bacteria</taxon>
        <taxon>Bacillati</taxon>
        <taxon>Actinomycetota</taxon>
        <taxon>Actinomycetes</taxon>
        <taxon>Micrococcales</taxon>
        <taxon>Micrococcaceae</taxon>
    </lineage>
</organism>
<proteinExistence type="inferred from homology"/>
<dbReference type="Proteomes" id="UP000078292">
    <property type="component" value="Unassembled WGS sequence"/>
</dbReference>
<dbReference type="GO" id="GO:0042597">
    <property type="term" value="C:periplasmic space"/>
    <property type="evidence" value="ECO:0007669"/>
    <property type="project" value="UniProtKB-SubCell"/>
</dbReference>
<dbReference type="Gene3D" id="3.40.190.10">
    <property type="entry name" value="Periplasmic binding protein-like II"/>
    <property type="match status" value="2"/>
</dbReference>
<dbReference type="SUPFAM" id="SSF53850">
    <property type="entry name" value="Periplasmic binding protein-like II"/>
    <property type="match status" value="1"/>
</dbReference>
<comment type="subcellular location">
    <subcellularLocation>
        <location evidence="1">Periplasm</location>
    </subcellularLocation>
</comment>
<keyword evidence="3 4" id="KW-0732">Signal</keyword>
<comment type="caution">
    <text evidence="6">The sequence shown here is derived from an EMBL/GenBank/DDBJ whole genome shotgun (WGS) entry which is preliminary data.</text>
</comment>
<comment type="similarity">
    <text evidence="2">Belongs to the bacterial solute-binding protein SsuA/TauA family.</text>
</comment>
<dbReference type="AlphaFoldDB" id="A0A1B7M0J0"/>
<reference evidence="6 7" key="1">
    <citation type="submission" date="2016-04" db="EMBL/GenBank/DDBJ databases">
        <title>First whole genome shotgun sequence of the bacterium Enteractinococcus sp. strain UASWS1574.</title>
        <authorList>
            <person name="Crovadore J."/>
            <person name="Chablais R."/>
            <person name="Lefort F."/>
        </authorList>
    </citation>
    <scope>NUCLEOTIDE SEQUENCE [LARGE SCALE GENOMIC DNA]</scope>
    <source>
        <strain evidence="6 7">UASWS1574</strain>
    </source>
</reference>
<name>A0A1B7M0J0_9MICC</name>
<feature type="signal peptide" evidence="4">
    <location>
        <begin position="1"/>
        <end position="25"/>
    </location>
</feature>
<dbReference type="PROSITE" id="PS51257">
    <property type="entry name" value="PROKAR_LIPOPROTEIN"/>
    <property type="match status" value="1"/>
</dbReference>
<evidence type="ECO:0000256" key="3">
    <source>
        <dbReference type="ARBA" id="ARBA00022729"/>
    </source>
</evidence>